<feature type="transmembrane region" description="Helical" evidence="6">
    <location>
        <begin position="300"/>
        <end position="319"/>
    </location>
</feature>
<evidence type="ECO:0000313" key="8">
    <source>
        <dbReference type="EMBL" id="ROS42304.1"/>
    </source>
</evidence>
<dbReference type="Gene3D" id="1.20.1250.20">
    <property type="entry name" value="MFS general substrate transporter like domains"/>
    <property type="match status" value="1"/>
</dbReference>
<name>A0A3N2H079_9PSEU</name>
<feature type="transmembrane region" description="Helical" evidence="6">
    <location>
        <begin position="118"/>
        <end position="139"/>
    </location>
</feature>
<dbReference type="Pfam" id="PF00083">
    <property type="entry name" value="Sugar_tr"/>
    <property type="match status" value="1"/>
</dbReference>
<dbReference type="InterPro" id="IPR005829">
    <property type="entry name" value="Sugar_transporter_CS"/>
</dbReference>
<protein>
    <submittedName>
        <fullName evidence="8">Putative MFS transporter</fullName>
    </submittedName>
</protein>
<feature type="domain" description="Major facilitator superfamily (MFS) profile" evidence="7">
    <location>
        <begin position="27"/>
        <end position="443"/>
    </location>
</feature>
<dbReference type="InterPro" id="IPR005828">
    <property type="entry name" value="MFS_sugar_transport-like"/>
</dbReference>
<keyword evidence="2" id="KW-0813">Transport</keyword>
<evidence type="ECO:0000256" key="2">
    <source>
        <dbReference type="ARBA" id="ARBA00022448"/>
    </source>
</evidence>
<dbReference type="PROSITE" id="PS50850">
    <property type="entry name" value="MFS"/>
    <property type="match status" value="1"/>
</dbReference>
<evidence type="ECO:0000256" key="1">
    <source>
        <dbReference type="ARBA" id="ARBA00004651"/>
    </source>
</evidence>
<feature type="transmembrane region" description="Helical" evidence="6">
    <location>
        <begin position="21"/>
        <end position="40"/>
    </location>
</feature>
<evidence type="ECO:0000259" key="7">
    <source>
        <dbReference type="PROSITE" id="PS50850"/>
    </source>
</evidence>
<dbReference type="PROSITE" id="PS00217">
    <property type="entry name" value="SUGAR_TRANSPORT_2"/>
    <property type="match status" value="1"/>
</dbReference>
<keyword evidence="3 6" id="KW-0812">Transmembrane</keyword>
<dbReference type="PANTHER" id="PTHR23511:SF34">
    <property type="entry name" value="SYNAPTIC VESICLE GLYCOPROTEIN 2"/>
    <property type="match status" value="1"/>
</dbReference>
<evidence type="ECO:0000256" key="5">
    <source>
        <dbReference type="ARBA" id="ARBA00023136"/>
    </source>
</evidence>
<feature type="transmembrane region" description="Helical" evidence="6">
    <location>
        <begin position="391"/>
        <end position="415"/>
    </location>
</feature>
<accession>A0A3N2H079</accession>
<dbReference type="GeneID" id="301846012"/>
<feature type="transmembrane region" description="Helical" evidence="6">
    <location>
        <begin position="421"/>
        <end position="440"/>
    </location>
</feature>
<dbReference type="PANTHER" id="PTHR23511">
    <property type="entry name" value="SYNAPTIC VESICLE GLYCOPROTEIN 2"/>
    <property type="match status" value="1"/>
</dbReference>
<evidence type="ECO:0000313" key="9">
    <source>
        <dbReference type="Proteomes" id="UP000274843"/>
    </source>
</evidence>
<evidence type="ECO:0000256" key="3">
    <source>
        <dbReference type="ARBA" id="ARBA00022692"/>
    </source>
</evidence>
<gene>
    <name evidence="8" type="ORF">EDD35_4690</name>
</gene>
<organism evidence="8 9">
    <name type="scientific">Amycolatopsis thermoflava</name>
    <dbReference type="NCBI Taxonomy" id="84480"/>
    <lineage>
        <taxon>Bacteria</taxon>
        <taxon>Bacillati</taxon>
        <taxon>Actinomycetota</taxon>
        <taxon>Actinomycetes</taxon>
        <taxon>Pseudonocardiales</taxon>
        <taxon>Pseudonocardiaceae</taxon>
        <taxon>Amycolatopsis</taxon>
        <taxon>Amycolatopsis methanolica group</taxon>
    </lineage>
</organism>
<reference evidence="8 9" key="1">
    <citation type="submission" date="2018-11" db="EMBL/GenBank/DDBJ databases">
        <title>Sequencing the genomes of 1000 actinobacteria strains.</title>
        <authorList>
            <person name="Klenk H.-P."/>
        </authorList>
    </citation>
    <scope>NUCLEOTIDE SEQUENCE [LARGE SCALE GENOMIC DNA]</scope>
    <source>
        <strain evidence="8 9">DSM 44348</strain>
    </source>
</reference>
<keyword evidence="4 6" id="KW-1133">Transmembrane helix</keyword>
<dbReference type="CDD" id="cd17316">
    <property type="entry name" value="MFS_SV2_like"/>
    <property type="match status" value="1"/>
</dbReference>
<dbReference type="SUPFAM" id="SSF103473">
    <property type="entry name" value="MFS general substrate transporter"/>
    <property type="match status" value="1"/>
</dbReference>
<comment type="caution">
    <text evidence="8">The sequence shown here is derived from an EMBL/GenBank/DDBJ whole genome shotgun (WGS) entry which is preliminary data.</text>
</comment>
<feature type="transmembrane region" description="Helical" evidence="6">
    <location>
        <begin position="179"/>
        <end position="198"/>
    </location>
</feature>
<dbReference type="GO" id="GO:0005886">
    <property type="term" value="C:plasma membrane"/>
    <property type="evidence" value="ECO:0007669"/>
    <property type="project" value="UniProtKB-SubCell"/>
</dbReference>
<dbReference type="GO" id="GO:0022857">
    <property type="term" value="F:transmembrane transporter activity"/>
    <property type="evidence" value="ECO:0007669"/>
    <property type="project" value="InterPro"/>
</dbReference>
<proteinExistence type="predicted"/>
<dbReference type="RefSeq" id="WP_123685007.1">
    <property type="nucleotide sequence ID" value="NZ_RKHY01000001.1"/>
</dbReference>
<keyword evidence="9" id="KW-1185">Reference proteome</keyword>
<dbReference type="EMBL" id="RKHY01000001">
    <property type="protein sequence ID" value="ROS42304.1"/>
    <property type="molecule type" value="Genomic_DNA"/>
</dbReference>
<feature type="transmembrane region" description="Helical" evidence="6">
    <location>
        <begin position="262"/>
        <end position="280"/>
    </location>
</feature>
<feature type="transmembrane region" description="Helical" evidence="6">
    <location>
        <begin position="354"/>
        <end position="379"/>
    </location>
</feature>
<feature type="transmembrane region" description="Helical" evidence="6">
    <location>
        <begin position="60"/>
        <end position="82"/>
    </location>
</feature>
<dbReference type="AlphaFoldDB" id="A0A3N2H079"/>
<dbReference type="InterPro" id="IPR036259">
    <property type="entry name" value="MFS_trans_sf"/>
</dbReference>
<keyword evidence="5 6" id="KW-0472">Membrane</keyword>
<evidence type="ECO:0000256" key="4">
    <source>
        <dbReference type="ARBA" id="ARBA00022989"/>
    </source>
</evidence>
<feature type="transmembrane region" description="Helical" evidence="6">
    <location>
        <begin position="94"/>
        <end position="112"/>
    </location>
</feature>
<dbReference type="InterPro" id="IPR020846">
    <property type="entry name" value="MFS_dom"/>
</dbReference>
<sequence>MPADLRGSAVINARIDRLPGWGLPKAAFAILGIAYFVDIYDVSIVGYSLPVLKEHFHLTATQVTVMLTGNLVATALGAILFGFLGDILGRQRSFFLGLGALTVTALLTAIAWDTPSLLVFRVLSGFATGGGIAVVTALVQEFSPAARRGKYLAYNVFWSGVAAVAAAFLSTALVPVANVGWRILFGVGAVALVLMFFTREPIIPESPRWLATRGRLDEADRITTALERRVAAAGHALPAVPDVPPDTEGEKFPLRLLFRPPYLQRLLVVIGFWFGVQWSVRATITFQPTILTEFGLSLSSGTMLLAIGTLAGVATYCVMPFVIDRVERKKLIVLGLALATLSPLLVTVTSGHPAAVVLGSVLTQVAGPILFVPGFSYAAEVFPTHARASGGSLAGGLGQTGGVLQSVVLVAVAAAGPHVSMLVLAAGYVFAALIIFYLAIPTTGRSLTAISAGRDSAERVRA</sequence>
<feature type="transmembrane region" description="Helical" evidence="6">
    <location>
        <begin position="331"/>
        <end position="348"/>
    </location>
</feature>
<dbReference type="Proteomes" id="UP000274843">
    <property type="component" value="Unassembled WGS sequence"/>
</dbReference>
<comment type="subcellular location">
    <subcellularLocation>
        <location evidence="1">Cell membrane</location>
        <topology evidence="1">Multi-pass membrane protein</topology>
    </subcellularLocation>
</comment>
<feature type="transmembrane region" description="Helical" evidence="6">
    <location>
        <begin position="151"/>
        <end position="173"/>
    </location>
</feature>
<evidence type="ECO:0000256" key="6">
    <source>
        <dbReference type="SAM" id="Phobius"/>
    </source>
</evidence>